<feature type="domain" description="Sulfotransferase" evidence="3">
    <location>
        <begin position="1"/>
        <end position="168"/>
    </location>
</feature>
<comment type="similarity">
    <text evidence="1">Belongs to the sulfotransferase 1 family.</text>
</comment>
<dbReference type="Pfam" id="PF00685">
    <property type="entry name" value="Sulfotransfer_1"/>
    <property type="match status" value="1"/>
</dbReference>
<dbReference type="Proteomes" id="UP001233999">
    <property type="component" value="Unassembled WGS sequence"/>
</dbReference>
<evidence type="ECO:0000256" key="1">
    <source>
        <dbReference type="ARBA" id="ARBA00005771"/>
    </source>
</evidence>
<evidence type="ECO:0000256" key="2">
    <source>
        <dbReference type="ARBA" id="ARBA00022679"/>
    </source>
</evidence>
<protein>
    <recommendedName>
        <fullName evidence="3">Sulfotransferase domain-containing protein</fullName>
    </recommendedName>
</protein>
<evidence type="ECO:0000313" key="4">
    <source>
        <dbReference type="EMBL" id="KAJ9583706.1"/>
    </source>
</evidence>
<reference evidence="4" key="2">
    <citation type="submission" date="2023-05" db="EMBL/GenBank/DDBJ databases">
        <authorList>
            <person name="Fouks B."/>
        </authorList>
    </citation>
    <scope>NUCLEOTIDE SEQUENCE</scope>
    <source>
        <strain evidence="4">Stay&amp;Tobe</strain>
        <tissue evidence="4">Testes</tissue>
    </source>
</reference>
<dbReference type="InterPro" id="IPR027417">
    <property type="entry name" value="P-loop_NTPase"/>
</dbReference>
<evidence type="ECO:0000259" key="3">
    <source>
        <dbReference type="Pfam" id="PF00685"/>
    </source>
</evidence>
<proteinExistence type="inferred from homology"/>
<keyword evidence="2" id="KW-0808">Transferase</keyword>
<comment type="caution">
    <text evidence="4">The sequence shown here is derived from an EMBL/GenBank/DDBJ whole genome shotgun (WGS) entry which is preliminary data.</text>
</comment>
<gene>
    <name evidence="4" type="ORF">L9F63_021951</name>
</gene>
<dbReference type="GO" id="GO:0008146">
    <property type="term" value="F:sulfotransferase activity"/>
    <property type="evidence" value="ECO:0007669"/>
    <property type="project" value="InterPro"/>
</dbReference>
<dbReference type="PANTHER" id="PTHR11783">
    <property type="entry name" value="SULFOTRANSFERASE SULT"/>
    <property type="match status" value="1"/>
</dbReference>
<feature type="non-terminal residue" evidence="4">
    <location>
        <position position="187"/>
    </location>
</feature>
<evidence type="ECO:0000313" key="5">
    <source>
        <dbReference type="Proteomes" id="UP001233999"/>
    </source>
</evidence>
<organism evidence="4 5">
    <name type="scientific">Diploptera punctata</name>
    <name type="common">Pacific beetle cockroach</name>
    <dbReference type="NCBI Taxonomy" id="6984"/>
    <lineage>
        <taxon>Eukaryota</taxon>
        <taxon>Metazoa</taxon>
        <taxon>Ecdysozoa</taxon>
        <taxon>Arthropoda</taxon>
        <taxon>Hexapoda</taxon>
        <taxon>Insecta</taxon>
        <taxon>Pterygota</taxon>
        <taxon>Neoptera</taxon>
        <taxon>Polyneoptera</taxon>
        <taxon>Dictyoptera</taxon>
        <taxon>Blattodea</taxon>
        <taxon>Blaberoidea</taxon>
        <taxon>Blaberidae</taxon>
        <taxon>Diplopterinae</taxon>
        <taxon>Diploptera</taxon>
    </lineage>
</organism>
<sequence length="187" mass="21790">VIYVARDPKDAVVSYYHHHRLWNGYAGSFDDFLDAFLADVLVYSPFWDHVLDYWKLKDDPNFLFNTYEEMKKDLPGVIRKTAAFLGKEFNEDQVSQLADHLSFQNMRSNPAINLESFAKDERKRHGLSEDPNLKFIRQGESGGWKKEMTPDMAQRINIWSRQRLEGTGYPLPEIQINNKINNGKGFS</sequence>
<keyword evidence="5" id="KW-1185">Reference proteome</keyword>
<dbReference type="AlphaFoldDB" id="A0AAD8EB98"/>
<accession>A0AAD8EB98</accession>
<reference evidence="4" key="1">
    <citation type="journal article" date="2023" name="IScience">
        <title>Live-bearing cockroach genome reveals convergent evolutionary mechanisms linked to viviparity in insects and beyond.</title>
        <authorList>
            <person name="Fouks B."/>
            <person name="Harrison M.C."/>
            <person name="Mikhailova A.A."/>
            <person name="Marchal E."/>
            <person name="English S."/>
            <person name="Carruthers M."/>
            <person name="Jennings E.C."/>
            <person name="Chiamaka E.L."/>
            <person name="Frigard R.A."/>
            <person name="Pippel M."/>
            <person name="Attardo G.M."/>
            <person name="Benoit J.B."/>
            <person name="Bornberg-Bauer E."/>
            <person name="Tobe S.S."/>
        </authorList>
    </citation>
    <scope>NUCLEOTIDE SEQUENCE</scope>
    <source>
        <strain evidence="4">Stay&amp;Tobe</strain>
    </source>
</reference>
<dbReference type="SUPFAM" id="SSF52540">
    <property type="entry name" value="P-loop containing nucleoside triphosphate hydrolases"/>
    <property type="match status" value="1"/>
</dbReference>
<name>A0AAD8EB98_DIPPU</name>
<dbReference type="Gene3D" id="3.40.50.300">
    <property type="entry name" value="P-loop containing nucleotide triphosphate hydrolases"/>
    <property type="match status" value="1"/>
</dbReference>
<dbReference type="InterPro" id="IPR000863">
    <property type="entry name" value="Sulfotransferase_dom"/>
</dbReference>
<dbReference type="EMBL" id="JASPKZ010007541">
    <property type="protein sequence ID" value="KAJ9583706.1"/>
    <property type="molecule type" value="Genomic_DNA"/>
</dbReference>